<comment type="caution">
    <text evidence="1">The sequence shown here is derived from an EMBL/GenBank/DDBJ whole genome shotgun (WGS) entry which is preliminary data.</text>
</comment>
<sequence>MGKWVVIAQYASGESYRTELVARVTGSRQDARTAMRDATRTCRAPMREKWREVYRLPGGDSYLVIVKGAASMSEVTLTIAEMVYDSTDPAVEAAADAEDTGSV</sequence>
<accession>A0ABV3CIN2</accession>
<keyword evidence="2" id="KW-1185">Reference proteome</keyword>
<name>A0ABV3CIN2_9ACTN</name>
<protein>
    <submittedName>
        <fullName evidence="1">Uncharacterized protein</fullName>
    </submittedName>
</protein>
<dbReference type="RefSeq" id="WP_358477324.1">
    <property type="nucleotide sequence ID" value="NZ_JBEZAE010000029.1"/>
</dbReference>
<reference evidence="1 2" key="1">
    <citation type="submission" date="2024-06" db="EMBL/GenBank/DDBJ databases">
        <title>The Natural Products Discovery Center: Release of the First 8490 Sequenced Strains for Exploring Actinobacteria Biosynthetic Diversity.</title>
        <authorList>
            <person name="Kalkreuter E."/>
            <person name="Kautsar S.A."/>
            <person name="Yang D."/>
            <person name="Bader C.D."/>
            <person name="Teijaro C.N."/>
            <person name="Fluegel L."/>
            <person name="Davis C.M."/>
            <person name="Simpson J.R."/>
            <person name="Lauterbach L."/>
            <person name="Steele A.D."/>
            <person name="Gui C."/>
            <person name="Meng S."/>
            <person name="Li G."/>
            <person name="Viehrig K."/>
            <person name="Ye F."/>
            <person name="Su P."/>
            <person name="Kiefer A.F."/>
            <person name="Nichols A."/>
            <person name="Cepeda A.J."/>
            <person name="Yan W."/>
            <person name="Fan B."/>
            <person name="Jiang Y."/>
            <person name="Adhikari A."/>
            <person name="Zheng C.-J."/>
            <person name="Schuster L."/>
            <person name="Cowan T.M."/>
            <person name="Smanski M.J."/>
            <person name="Chevrette M.G."/>
            <person name="De Carvalho L.P.S."/>
            <person name="Shen B."/>
        </authorList>
    </citation>
    <scope>NUCLEOTIDE SEQUENCE [LARGE SCALE GENOMIC DNA]</scope>
    <source>
        <strain evidence="1 2">NPDC045974</strain>
    </source>
</reference>
<gene>
    <name evidence="1" type="ORF">AB0A88_31560</name>
</gene>
<dbReference type="EMBL" id="JBEZAE010000029">
    <property type="protein sequence ID" value="MEU7074638.1"/>
    <property type="molecule type" value="Genomic_DNA"/>
</dbReference>
<proteinExistence type="predicted"/>
<evidence type="ECO:0000313" key="2">
    <source>
        <dbReference type="Proteomes" id="UP001551329"/>
    </source>
</evidence>
<evidence type="ECO:0000313" key="1">
    <source>
        <dbReference type="EMBL" id="MEU7074638.1"/>
    </source>
</evidence>
<organism evidence="1 2">
    <name type="scientific">Streptomyces narbonensis</name>
    <dbReference type="NCBI Taxonomy" id="67333"/>
    <lineage>
        <taxon>Bacteria</taxon>
        <taxon>Bacillati</taxon>
        <taxon>Actinomycetota</taxon>
        <taxon>Actinomycetes</taxon>
        <taxon>Kitasatosporales</taxon>
        <taxon>Streptomycetaceae</taxon>
        <taxon>Streptomyces</taxon>
    </lineage>
</organism>
<dbReference type="Proteomes" id="UP001551329">
    <property type="component" value="Unassembled WGS sequence"/>
</dbReference>